<gene>
    <name evidence="8" type="primary">LOC113204572</name>
</gene>
<dbReference type="InterPro" id="IPR006073">
    <property type="entry name" value="GTP-bd"/>
</dbReference>
<dbReference type="InterPro" id="IPR027417">
    <property type="entry name" value="P-loop_NTPase"/>
</dbReference>
<name>A0A9C6U736_FRAOC</name>
<keyword evidence="1" id="KW-0479">Metal-binding</keyword>
<keyword evidence="2" id="KW-0547">Nucleotide-binding</keyword>
<dbReference type="GO" id="GO:0046872">
    <property type="term" value="F:metal ion binding"/>
    <property type="evidence" value="ECO:0007669"/>
    <property type="project" value="UniProtKB-KW"/>
</dbReference>
<evidence type="ECO:0000256" key="1">
    <source>
        <dbReference type="ARBA" id="ARBA00022723"/>
    </source>
</evidence>
<dbReference type="GO" id="GO:0005737">
    <property type="term" value="C:cytoplasm"/>
    <property type="evidence" value="ECO:0007669"/>
    <property type="project" value="TreeGrafter"/>
</dbReference>
<dbReference type="NCBIfam" id="TIGR03156">
    <property type="entry name" value="GTP_HflX"/>
    <property type="match status" value="1"/>
</dbReference>
<dbReference type="InterPro" id="IPR032305">
    <property type="entry name" value="GTP-bd_M"/>
</dbReference>
<dbReference type="PROSITE" id="PS51705">
    <property type="entry name" value="G_HFLX"/>
    <property type="match status" value="1"/>
</dbReference>
<dbReference type="GO" id="GO:0043022">
    <property type="term" value="F:ribosome binding"/>
    <property type="evidence" value="ECO:0007669"/>
    <property type="project" value="TreeGrafter"/>
</dbReference>
<dbReference type="PANTHER" id="PTHR10229:SF0">
    <property type="entry name" value="GTP-BINDING PROTEIN 6-RELATED"/>
    <property type="match status" value="1"/>
</dbReference>
<dbReference type="InterPro" id="IPR030394">
    <property type="entry name" value="G_HFLX_dom"/>
</dbReference>
<accession>A0A9C6U736</accession>
<dbReference type="Gene3D" id="3.40.50.11060">
    <property type="entry name" value="GTPase HflX, N-terminal domain"/>
    <property type="match status" value="1"/>
</dbReference>
<sequence length="512" mass="58309">MIKTSLHLLRRFGAFHSYTNRHLNSCGSLILPRIRNKASVNFQTVRDFCSDWDLDVESVLKDNSYEEFSERIFRLSQHGHNVLVIQPFIKHQSSWEEGKLKNTTPELQLEEAEALIDTLSQWKVSDSMLLGVPSFNRTYFFGSGQVARIKEILNKKKSISAIFVSTNILRARQIINLELELNVPVFDRYTIVIQIFRQHANTKEAKLQVAMAELPYLRQCVKGFPLGLSDRLASGSVIGGLGRVLPQKRKDLLKDREQKLKKAIASLRKHRERLRSSPKIGSYPIVAVMGYTNAGKTSLIKALTGKDSLKPRNQLFATLDVTKHEGLLPCNLRVLYVDTVGFITNIPTDLIESFTATLEDAIHSDVLIHIWDVSNPDFLQQQQHVMDTLKRLEFGGNLEKKVFVVANKIDRIAKDKLLELKMQIPQNNTFFVSTKTGEGMGEMLDNLQKKIIVATGRTRLKIRVKTGGSEEEWIRKELPVVGMELENDSEHTVFSVIVTKAQMDIFKHKFLN</sequence>
<dbReference type="SUPFAM" id="SSF52540">
    <property type="entry name" value="P-loop containing nucleoside triphosphate hydrolases"/>
    <property type="match status" value="1"/>
</dbReference>
<keyword evidence="5" id="KW-0175">Coiled coil</keyword>
<dbReference type="CDD" id="cd01878">
    <property type="entry name" value="HflX"/>
    <property type="match status" value="1"/>
</dbReference>
<dbReference type="GeneID" id="113204572"/>
<evidence type="ECO:0000256" key="3">
    <source>
        <dbReference type="ARBA" id="ARBA00022842"/>
    </source>
</evidence>
<dbReference type="InterPro" id="IPR016496">
    <property type="entry name" value="GTPase_HflX"/>
</dbReference>
<organism evidence="7 8">
    <name type="scientific">Frankliniella occidentalis</name>
    <name type="common">Western flower thrips</name>
    <name type="synonym">Euthrips occidentalis</name>
    <dbReference type="NCBI Taxonomy" id="133901"/>
    <lineage>
        <taxon>Eukaryota</taxon>
        <taxon>Metazoa</taxon>
        <taxon>Ecdysozoa</taxon>
        <taxon>Arthropoda</taxon>
        <taxon>Hexapoda</taxon>
        <taxon>Insecta</taxon>
        <taxon>Pterygota</taxon>
        <taxon>Neoptera</taxon>
        <taxon>Paraneoptera</taxon>
        <taxon>Thysanoptera</taxon>
        <taxon>Terebrantia</taxon>
        <taxon>Thripoidea</taxon>
        <taxon>Thripidae</taxon>
        <taxon>Frankliniella</taxon>
    </lineage>
</organism>
<feature type="coiled-coil region" evidence="5">
    <location>
        <begin position="250"/>
        <end position="277"/>
    </location>
</feature>
<dbReference type="PANTHER" id="PTHR10229">
    <property type="entry name" value="GTP-BINDING PROTEIN HFLX"/>
    <property type="match status" value="1"/>
</dbReference>
<keyword evidence="7" id="KW-1185">Reference proteome</keyword>
<dbReference type="FunFam" id="3.40.50.300:FF:000886">
    <property type="entry name" value="Putative GTP-binding protein 6"/>
    <property type="match status" value="1"/>
</dbReference>
<proteinExistence type="predicted"/>
<dbReference type="Pfam" id="PF01926">
    <property type="entry name" value="MMR_HSR1"/>
    <property type="match status" value="1"/>
</dbReference>
<reference evidence="8" key="1">
    <citation type="submission" date="2025-08" db="UniProtKB">
        <authorList>
            <consortium name="RefSeq"/>
        </authorList>
    </citation>
    <scope>IDENTIFICATION</scope>
    <source>
        <tissue evidence="8">Whole organism</tissue>
    </source>
</reference>
<dbReference type="RefSeq" id="XP_052124392.1">
    <property type="nucleotide sequence ID" value="XM_052268432.1"/>
</dbReference>
<dbReference type="Pfam" id="PF13167">
    <property type="entry name" value="GTP-bdg_N"/>
    <property type="match status" value="1"/>
</dbReference>
<evidence type="ECO:0000256" key="5">
    <source>
        <dbReference type="SAM" id="Coils"/>
    </source>
</evidence>
<dbReference type="InterPro" id="IPR025121">
    <property type="entry name" value="GTPase_HflX_N"/>
</dbReference>
<dbReference type="Proteomes" id="UP000504606">
    <property type="component" value="Unplaced"/>
</dbReference>
<dbReference type="Pfam" id="PF16360">
    <property type="entry name" value="GTP-bdg_M"/>
    <property type="match status" value="1"/>
</dbReference>
<keyword evidence="4" id="KW-0342">GTP-binding</keyword>
<keyword evidence="3" id="KW-0460">Magnesium</keyword>
<dbReference type="OrthoDB" id="10268034at2759"/>
<evidence type="ECO:0000313" key="7">
    <source>
        <dbReference type="Proteomes" id="UP000504606"/>
    </source>
</evidence>
<evidence type="ECO:0000256" key="4">
    <source>
        <dbReference type="ARBA" id="ARBA00023134"/>
    </source>
</evidence>
<evidence type="ECO:0000256" key="2">
    <source>
        <dbReference type="ARBA" id="ARBA00022741"/>
    </source>
</evidence>
<dbReference type="GO" id="GO:0005525">
    <property type="term" value="F:GTP binding"/>
    <property type="evidence" value="ECO:0007669"/>
    <property type="project" value="UniProtKB-KW"/>
</dbReference>
<dbReference type="Gene3D" id="3.40.50.300">
    <property type="entry name" value="P-loop containing nucleotide triphosphate hydrolases"/>
    <property type="match status" value="1"/>
</dbReference>
<dbReference type="AlphaFoldDB" id="A0A9C6U736"/>
<dbReference type="InterPro" id="IPR042108">
    <property type="entry name" value="GTPase_HflX_N_sf"/>
</dbReference>
<dbReference type="KEGG" id="foc:113204572"/>
<feature type="domain" description="Hflx-type G" evidence="6">
    <location>
        <begin position="284"/>
        <end position="458"/>
    </location>
</feature>
<evidence type="ECO:0000313" key="8">
    <source>
        <dbReference type="RefSeq" id="XP_052124392.1"/>
    </source>
</evidence>
<protein>
    <submittedName>
        <fullName evidence="8">GTP-binding protein 6</fullName>
    </submittedName>
</protein>
<evidence type="ECO:0000259" key="6">
    <source>
        <dbReference type="PROSITE" id="PS51705"/>
    </source>
</evidence>